<organism evidence="1 2">
    <name type="scientific">Trapa natans</name>
    <name type="common">Water chestnut</name>
    <dbReference type="NCBI Taxonomy" id="22666"/>
    <lineage>
        <taxon>Eukaryota</taxon>
        <taxon>Viridiplantae</taxon>
        <taxon>Streptophyta</taxon>
        <taxon>Embryophyta</taxon>
        <taxon>Tracheophyta</taxon>
        <taxon>Spermatophyta</taxon>
        <taxon>Magnoliopsida</taxon>
        <taxon>eudicotyledons</taxon>
        <taxon>Gunneridae</taxon>
        <taxon>Pentapetalae</taxon>
        <taxon>rosids</taxon>
        <taxon>malvids</taxon>
        <taxon>Myrtales</taxon>
        <taxon>Lythraceae</taxon>
        <taxon>Trapa</taxon>
    </lineage>
</organism>
<dbReference type="AlphaFoldDB" id="A0AAN7QF99"/>
<gene>
    <name evidence="1" type="ORF">SAY86_009078</name>
</gene>
<sequence length="65" mass="7605">MKDSFRIDLHKQLTQQSAKSYQPYCEPQKLGREEGEQSSGLVYLCLMWNEKMERGCRTSMRGMNA</sequence>
<proteinExistence type="predicted"/>
<dbReference type="Proteomes" id="UP001346149">
    <property type="component" value="Unassembled WGS sequence"/>
</dbReference>
<evidence type="ECO:0000313" key="1">
    <source>
        <dbReference type="EMBL" id="KAK4763310.1"/>
    </source>
</evidence>
<dbReference type="EMBL" id="JAXQNO010000024">
    <property type="protein sequence ID" value="KAK4763310.1"/>
    <property type="molecule type" value="Genomic_DNA"/>
</dbReference>
<keyword evidence="2" id="KW-1185">Reference proteome</keyword>
<evidence type="ECO:0000313" key="2">
    <source>
        <dbReference type="Proteomes" id="UP001346149"/>
    </source>
</evidence>
<protein>
    <submittedName>
        <fullName evidence="1">Uncharacterized protein</fullName>
    </submittedName>
</protein>
<accession>A0AAN7QF99</accession>
<comment type="caution">
    <text evidence="1">The sequence shown here is derived from an EMBL/GenBank/DDBJ whole genome shotgun (WGS) entry which is preliminary data.</text>
</comment>
<reference evidence="1 2" key="1">
    <citation type="journal article" date="2023" name="Hortic Res">
        <title>Pangenome of water caltrop reveals structural variations and asymmetric subgenome divergence after allopolyploidization.</title>
        <authorList>
            <person name="Zhang X."/>
            <person name="Chen Y."/>
            <person name="Wang L."/>
            <person name="Yuan Y."/>
            <person name="Fang M."/>
            <person name="Shi L."/>
            <person name="Lu R."/>
            <person name="Comes H.P."/>
            <person name="Ma Y."/>
            <person name="Chen Y."/>
            <person name="Huang G."/>
            <person name="Zhou Y."/>
            <person name="Zheng Z."/>
            <person name="Qiu Y."/>
        </authorList>
    </citation>
    <scope>NUCLEOTIDE SEQUENCE [LARGE SCALE GENOMIC DNA]</scope>
    <source>
        <strain evidence="1">F231</strain>
    </source>
</reference>
<name>A0AAN7QF99_TRANT</name>